<organism evidence="6">
    <name type="scientific">Fibrocapsa japonica</name>
    <dbReference type="NCBI Taxonomy" id="94617"/>
    <lineage>
        <taxon>Eukaryota</taxon>
        <taxon>Sar</taxon>
        <taxon>Stramenopiles</taxon>
        <taxon>Ochrophyta</taxon>
        <taxon>Raphidophyceae</taxon>
        <taxon>Chattonellales</taxon>
        <taxon>Chattonellaceae</taxon>
        <taxon>Fibrocapsa</taxon>
    </lineage>
</organism>
<accession>A0A7S2XZ17</accession>
<feature type="transmembrane region" description="Helical" evidence="5">
    <location>
        <begin position="21"/>
        <end position="41"/>
    </location>
</feature>
<evidence type="ECO:0000256" key="3">
    <source>
        <dbReference type="ARBA" id="ARBA00022691"/>
    </source>
</evidence>
<keyword evidence="1" id="KW-0489">Methyltransferase</keyword>
<comment type="similarity">
    <text evidence="4">Belongs to the class I-like SAM-binding methyltransferase superfamily. Cation-dependent O-methyltransferase family.</text>
</comment>
<evidence type="ECO:0000256" key="5">
    <source>
        <dbReference type="SAM" id="Phobius"/>
    </source>
</evidence>
<keyword evidence="3" id="KW-0949">S-adenosyl-L-methionine</keyword>
<name>A0A7S2XZ17_9STRA</name>
<keyword evidence="5" id="KW-1133">Transmembrane helix</keyword>
<dbReference type="GO" id="GO:0008171">
    <property type="term" value="F:O-methyltransferase activity"/>
    <property type="evidence" value="ECO:0007669"/>
    <property type="project" value="InterPro"/>
</dbReference>
<dbReference type="Gene3D" id="3.40.50.150">
    <property type="entry name" value="Vaccinia Virus protein VP39"/>
    <property type="match status" value="1"/>
</dbReference>
<proteinExistence type="inferred from homology"/>
<dbReference type="InterPro" id="IPR050362">
    <property type="entry name" value="Cation-dep_OMT"/>
</dbReference>
<dbReference type="EMBL" id="HBHR01014707">
    <property type="protein sequence ID" value="CAD9866010.1"/>
    <property type="molecule type" value="Transcribed_RNA"/>
</dbReference>
<dbReference type="PANTHER" id="PTHR10509:SF14">
    <property type="entry name" value="CAFFEOYL-COA O-METHYLTRANSFERASE 3-RELATED"/>
    <property type="match status" value="1"/>
</dbReference>
<evidence type="ECO:0000256" key="2">
    <source>
        <dbReference type="ARBA" id="ARBA00022679"/>
    </source>
</evidence>
<reference evidence="6" key="1">
    <citation type="submission" date="2021-01" db="EMBL/GenBank/DDBJ databases">
        <authorList>
            <person name="Corre E."/>
            <person name="Pelletier E."/>
            <person name="Niang G."/>
            <person name="Scheremetjew M."/>
            <person name="Finn R."/>
            <person name="Kale V."/>
            <person name="Holt S."/>
            <person name="Cochrane G."/>
            <person name="Meng A."/>
            <person name="Brown T."/>
            <person name="Cohen L."/>
        </authorList>
    </citation>
    <scope>NUCLEOTIDE SEQUENCE</scope>
    <source>
        <strain evidence="6">CCMP1661</strain>
    </source>
</reference>
<keyword evidence="2" id="KW-0808">Transferase</keyword>
<dbReference type="InterPro" id="IPR029063">
    <property type="entry name" value="SAM-dependent_MTases_sf"/>
</dbReference>
<dbReference type="PROSITE" id="PS51682">
    <property type="entry name" value="SAM_OMT_I"/>
    <property type="match status" value="1"/>
</dbReference>
<keyword evidence="5" id="KW-0812">Transmembrane</keyword>
<protein>
    <recommendedName>
        <fullName evidence="7">Caffeoyl-CoA O-methyltransferase</fullName>
    </recommendedName>
</protein>
<dbReference type="InterPro" id="IPR002935">
    <property type="entry name" value="SAM_O-MeTrfase"/>
</dbReference>
<gene>
    <name evidence="6" type="ORF">FJAP1339_LOCUS7308</name>
</gene>
<evidence type="ECO:0000313" key="6">
    <source>
        <dbReference type="EMBL" id="CAD9866010.1"/>
    </source>
</evidence>
<dbReference type="GO" id="GO:0032259">
    <property type="term" value="P:methylation"/>
    <property type="evidence" value="ECO:0007669"/>
    <property type="project" value="UniProtKB-KW"/>
</dbReference>
<evidence type="ECO:0000256" key="1">
    <source>
        <dbReference type="ARBA" id="ARBA00022603"/>
    </source>
</evidence>
<dbReference type="Pfam" id="PF01596">
    <property type="entry name" value="Methyltransf_3"/>
    <property type="match status" value="1"/>
</dbReference>
<dbReference type="SUPFAM" id="SSF53335">
    <property type="entry name" value="S-adenosyl-L-methionine-dependent methyltransferases"/>
    <property type="match status" value="1"/>
</dbReference>
<keyword evidence="5" id="KW-0472">Membrane</keyword>
<dbReference type="AlphaFoldDB" id="A0A7S2XZ17"/>
<dbReference type="GO" id="GO:0008757">
    <property type="term" value="F:S-adenosylmethionine-dependent methyltransferase activity"/>
    <property type="evidence" value="ECO:0007669"/>
    <property type="project" value="TreeGrafter"/>
</dbReference>
<dbReference type="PANTHER" id="PTHR10509">
    <property type="entry name" value="O-METHYLTRANSFERASE-RELATED"/>
    <property type="match status" value="1"/>
</dbReference>
<evidence type="ECO:0000256" key="4">
    <source>
        <dbReference type="ARBA" id="ARBA00023453"/>
    </source>
</evidence>
<sequence length="325" mass="36149">MFMLNSTARALTTCCGIKSRLQVLLVVLYLNLTSLNMAAYVGRFSGTEKGNDLQSEQNPEAVMALQGSAGKSAAKWSLMSERVEGLAKELFVLTCGLDPYANSVSNAEGPIMEAIRKKMEGEDWDGLWERKESMFPYGPEASTDPLEAQFIKMMTFMKNPKRVLEVGMFAGYGAAAIIEALPDTGKLVSLDMDPFLKTWVTDVMSKFEEGAKHEIVVGPALESMKVLDAEEKFDLVFVDANKSEYKAYVETLLSRDLLAEDATMIIDNTLYCGMPFVPSAYDTQPKRRGYGDDIREFNEWVANHPQLMQAVLPIRDGVSIVRKRS</sequence>
<evidence type="ECO:0008006" key="7">
    <source>
        <dbReference type="Google" id="ProtNLM"/>
    </source>
</evidence>